<dbReference type="AlphaFoldDB" id="A0A835BIG3"/>
<sequence>MLGAISESDKQHQSDRERHLLSKPIKLFNETKELFAGSSANGSLAMDKNTCMDDSDGSDSDAARELFDLNTYTQPEDLLGEDSYTLPTPTRNATVDNSSFGTSRAAKKFPRGNKSPAKKPKKASLWQKLEAIPMTPDQRVLVGEHLSTKENKGKLGWLGNASADTLHAWVFKFLCEKEDINL</sequence>
<dbReference type="EMBL" id="JACEFO010001866">
    <property type="protein sequence ID" value="KAF8698128.1"/>
    <property type="molecule type" value="Genomic_DNA"/>
</dbReference>
<dbReference type="OrthoDB" id="680825at2759"/>
<keyword evidence="3" id="KW-1185">Reference proteome</keyword>
<comment type="caution">
    <text evidence="2">The sequence shown here is derived from an EMBL/GenBank/DDBJ whole genome shotgun (WGS) entry which is preliminary data.</text>
</comment>
<reference evidence="2" key="1">
    <citation type="submission" date="2020-07" db="EMBL/GenBank/DDBJ databases">
        <title>Genome sequence and genetic diversity analysis of an under-domesticated orphan crop, white fonio (Digitaria exilis).</title>
        <authorList>
            <person name="Bennetzen J.L."/>
            <person name="Chen S."/>
            <person name="Ma X."/>
            <person name="Wang X."/>
            <person name="Yssel A.E.J."/>
            <person name="Chaluvadi S.R."/>
            <person name="Johnson M."/>
            <person name="Gangashetty P."/>
            <person name="Hamidou F."/>
            <person name="Sanogo M.D."/>
            <person name="Zwaenepoel A."/>
            <person name="Wallace J."/>
            <person name="Van De Peer Y."/>
            <person name="Van Deynze A."/>
        </authorList>
    </citation>
    <scope>NUCLEOTIDE SEQUENCE</scope>
    <source>
        <tissue evidence="2">Leaves</tissue>
    </source>
</reference>
<evidence type="ECO:0000313" key="3">
    <source>
        <dbReference type="Proteomes" id="UP000636709"/>
    </source>
</evidence>
<name>A0A835BIG3_9POAL</name>
<dbReference type="Proteomes" id="UP000636709">
    <property type="component" value="Unassembled WGS sequence"/>
</dbReference>
<feature type="region of interest" description="Disordered" evidence="1">
    <location>
        <begin position="78"/>
        <end position="121"/>
    </location>
</feature>
<feature type="compositionally biased region" description="Basic residues" evidence="1">
    <location>
        <begin position="105"/>
        <end position="121"/>
    </location>
</feature>
<dbReference type="PANTHER" id="PTHR47906:SF5">
    <property type="entry name" value="OS05G0118600 PROTEIN"/>
    <property type="match status" value="1"/>
</dbReference>
<evidence type="ECO:0000313" key="2">
    <source>
        <dbReference type="EMBL" id="KAF8698128.1"/>
    </source>
</evidence>
<evidence type="ECO:0000256" key="1">
    <source>
        <dbReference type="SAM" id="MobiDB-lite"/>
    </source>
</evidence>
<organism evidence="2 3">
    <name type="scientific">Digitaria exilis</name>
    <dbReference type="NCBI Taxonomy" id="1010633"/>
    <lineage>
        <taxon>Eukaryota</taxon>
        <taxon>Viridiplantae</taxon>
        <taxon>Streptophyta</taxon>
        <taxon>Embryophyta</taxon>
        <taxon>Tracheophyta</taxon>
        <taxon>Spermatophyta</taxon>
        <taxon>Magnoliopsida</taxon>
        <taxon>Liliopsida</taxon>
        <taxon>Poales</taxon>
        <taxon>Poaceae</taxon>
        <taxon>PACMAD clade</taxon>
        <taxon>Panicoideae</taxon>
        <taxon>Panicodae</taxon>
        <taxon>Paniceae</taxon>
        <taxon>Anthephorinae</taxon>
        <taxon>Digitaria</taxon>
    </lineage>
</organism>
<gene>
    <name evidence="2" type="ORF">HU200_035643</name>
</gene>
<protein>
    <submittedName>
        <fullName evidence="2">Uncharacterized protein</fullName>
    </submittedName>
</protein>
<proteinExistence type="predicted"/>
<dbReference type="PANTHER" id="PTHR47906">
    <property type="entry name" value="OSJNBB0050O03.9 PROTEIN-RELATED"/>
    <property type="match status" value="1"/>
</dbReference>
<accession>A0A835BIG3</accession>
<feature type="compositionally biased region" description="Polar residues" evidence="1">
    <location>
        <begin position="85"/>
        <end position="102"/>
    </location>
</feature>